<organism evidence="1 2">
    <name type="scientific">Sphingobium olei</name>
    <dbReference type="NCBI Taxonomy" id="420955"/>
    <lineage>
        <taxon>Bacteria</taxon>
        <taxon>Pseudomonadati</taxon>
        <taxon>Pseudomonadota</taxon>
        <taxon>Alphaproteobacteria</taxon>
        <taxon>Sphingomonadales</taxon>
        <taxon>Sphingomonadaceae</taxon>
        <taxon>Sphingobium</taxon>
    </lineage>
</organism>
<gene>
    <name evidence="1" type="ORF">ACFQ24_00545</name>
</gene>
<proteinExistence type="predicted"/>
<protein>
    <submittedName>
        <fullName evidence="1">Uncharacterized protein</fullName>
    </submittedName>
</protein>
<dbReference type="EMBL" id="JBHTLS010000005">
    <property type="protein sequence ID" value="MFD1103405.1"/>
    <property type="molecule type" value="Genomic_DNA"/>
</dbReference>
<accession>A0ABW3NX60</accession>
<sequence length="47" mass="5431">MAHLRSLLIRWQRFRDTAAREILRDPNVILFERAAEPLATREGARGG</sequence>
<evidence type="ECO:0000313" key="1">
    <source>
        <dbReference type="EMBL" id="MFD1103405.1"/>
    </source>
</evidence>
<keyword evidence="2" id="KW-1185">Reference proteome</keyword>
<dbReference type="RefSeq" id="WP_380908304.1">
    <property type="nucleotide sequence ID" value="NZ_JBHTLS010000005.1"/>
</dbReference>
<dbReference type="Proteomes" id="UP001597203">
    <property type="component" value="Unassembled WGS sequence"/>
</dbReference>
<comment type="caution">
    <text evidence="1">The sequence shown here is derived from an EMBL/GenBank/DDBJ whole genome shotgun (WGS) entry which is preliminary data.</text>
</comment>
<evidence type="ECO:0000313" key="2">
    <source>
        <dbReference type="Proteomes" id="UP001597203"/>
    </source>
</evidence>
<name>A0ABW3NX60_9SPHN</name>
<reference evidence="2" key="1">
    <citation type="journal article" date="2019" name="Int. J. Syst. Evol. Microbiol.">
        <title>The Global Catalogue of Microorganisms (GCM) 10K type strain sequencing project: providing services to taxonomists for standard genome sequencing and annotation.</title>
        <authorList>
            <consortium name="The Broad Institute Genomics Platform"/>
            <consortium name="The Broad Institute Genome Sequencing Center for Infectious Disease"/>
            <person name="Wu L."/>
            <person name="Ma J."/>
        </authorList>
    </citation>
    <scope>NUCLEOTIDE SEQUENCE [LARGE SCALE GENOMIC DNA]</scope>
    <source>
        <strain evidence="2">CCUG 54329</strain>
    </source>
</reference>